<evidence type="ECO:0000256" key="1">
    <source>
        <dbReference type="ARBA" id="ARBA00004141"/>
    </source>
</evidence>
<dbReference type="GO" id="GO:0005886">
    <property type="term" value="C:plasma membrane"/>
    <property type="evidence" value="ECO:0007669"/>
    <property type="project" value="TreeGrafter"/>
</dbReference>
<sequence>MPEPVGKLHRERTRFYTTPGRTHFYNTSRNHGFSPGYTRTGYFSQTSRKNLVGGFSRLSTTKSGFTTSFSGENELECQNILCKRGFLKRIFYSQFNNLFNTDINTNNNCKKYGIILLTLFFLNLCITVLAFIAKDPLTCRKELTDYSTGSIHMVTIMPQDCNFSSNGGKGFKIDHDKIYVYYSILNYPFHFSSVFKLHSKLQFQGKISRVNSDLDLCGSYSKLHINGLHRVINPCGSHVVNVYNDQFKFLRPKSESGKTETKADENSSDDKAASDSRSSGSRNDNANSNDDDDDREEDLEGWEEMELDDRKELLISRQEYGYSRNISKEDRLTFNDYYWMGDTIEYSKDIKIGMAKDFDLLNGWNSKNRIYHQLNSENSGVGVRNGHFVQWMSPAPFPDFTKLYGVLQGPAEVPLTFKFVNNYDVTAFHGKKFLVLKASSYNIGNLLFLRVIFMVFTLLSLSFSLLFLLYRPKNQNNIFNLI</sequence>
<dbReference type="GO" id="GO:0005783">
    <property type="term" value="C:endoplasmic reticulum"/>
    <property type="evidence" value="ECO:0007669"/>
    <property type="project" value="TreeGrafter"/>
</dbReference>
<name>A0A976MBR7_THEOR</name>
<evidence type="ECO:0000256" key="6">
    <source>
        <dbReference type="SAM" id="MobiDB-lite"/>
    </source>
</evidence>
<evidence type="ECO:0000256" key="3">
    <source>
        <dbReference type="ARBA" id="ARBA00022692"/>
    </source>
</evidence>
<feature type="compositionally biased region" description="Acidic residues" evidence="6">
    <location>
        <begin position="289"/>
        <end position="303"/>
    </location>
</feature>
<keyword evidence="4 7" id="KW-1133">Transmembrane helix</keyword>
<comment type="similarity">
    <text evidence="2">Belongs to the CDC50/LEM3 family.</text>
</comment>
<feature type="transmembrane region" description="Helical" evidence="7">
    <location>
        <begin position="447"/>
        <end position="470"/>
    </location>
</feature>
<dbReference type="GO" id="GO:0005794">
    <property type="term" value="C:Golgi apparatus"/>
    <property type="evidence" value="ECO:0007669"/>
    <property type="project" value="TreeGrafter"/>
</dbReference>
<keyword evidence="3 7" id="KW-0812">Transmembrane</keyword>
<accession>A0A976MBR7</accession>
<evidence type="ECO:0000313" key="9">
    <source>
        <dbReference type="Proteomes" id="UP000244811"/>
    </source>
</evidence>
<evidence type="ECO:0000256" key="2">
    <source>
        <dbReference type="ARBA" id="ARBA00009457"/>
    </source>
</evidence>
<reference evidence="8" key="1">
    <citation type="submission" date="2022-07" db="EMBL/GenBank/DDBJ databases">
        <title>Evaluation of T. orientalis genome assembly methods using nanopore sequencing and analysis of variation between genomes.</title>
        <authorList>
            <person name="Yam J."/>
            <person name="Micallef M.L."/>
            <person name="Liu M."/>
            <person name="Djordjevic S.P."/>
            <person name="Bogema D.R."/>
            <person name="Jenkins C."/>
        </authorList>
    </citation>
    <scope>NUCLEOTIDE SEQUENCE</scope>
    <source>
        <strain evidence="8">Goon Nure</strain>
    </source>
</reference>
<evidence type="ECO:0000256" key="5">
    <source>
        <dbReference type="ARBA" id="ARBA00023136"/>
    </source>
</evidence>
<evidence type="ECO:0000256" key="4">
    <source>
        <dbReference type="ARBA" id="ARBA00022989"/>
    </source>
</evidence>
<dbReference type="PANTHER" id="PTHR10926">
    <property type="entry name" value="CELL CYCLE CONTROL PROTEIN 50"/>
    <property type="match status" value="1"/>
</dbReference>
<proteinExistence type="inferred from homology"/>
<feature type="region of interest" description="Disordered" evidence="6">
    <location>
        <begin position="254"/>
        <end position="303"/>
    </location>
</feature>
<keyword evidence="5 7" id="KW-0472">Membrane</keyword>
<dbReference type="PANTHER" id="PTHR10926:SF0">
    <property type="entry name" value="CDC50, ISOFORM A"/>
    <property type="match status" value="1"/>
</dbReference>
<dbReference type="Pfam" id="PF03381">
    <property type="entry name" value="CDC50"/>
    <property type="match status" value="1"/>
</dbReference>
<feature type="transmembrane region" description="Helical" evidence="7">
    <location>
        <begin position="112"/>
        <end position="133"/>
    </location>
</feature>
<feature type="compositionally biased region" description="Basic and acidic residues" evidence="6">
    <location>
        <begin position="254"/>
        <end position="274"/>
    </location>
</feature>
<dbReference type="Proteomes" id="UP000244811">
    <property type="component" value="Chromosome 1"/>
</dbReference>
<dbReference type="InterPro" id="IPR005045">
    <property type="entry name" value="CDC50/LEM3_fam"/>
</dbReference>
<feature type="compositionally biased region" description="Low complexity" evidence="6">
    <location>
        <begin position="275"/>
        <end position="288"/>
    </location>
</feature>
<organism evidence="8 9">
    <name type="scientific">Theileria orientalis</name>
    <dbReference type="NCBI Taxonomy" id="68886"/>
    <lineage>
        <taxon>Eukaryota</taxon>
        <taxon>Sar</taxon>
        <taxon>Alveolata</taxon>
        <taxon>Apicomplexa</taxon>
        <taxon>Aconoidasida</taxon>
        <taxon>Piroplasmida</taxon>
        <taxon>Theileriidae</taxon>
        <taxon>Theileria</taxon>
    </lineage>
</organism>
<evidence type="ECO:0000313" key="8">
    <source>
        <dbReference type="EMBL" id="UKK00478.2"/>
    </source>
</evidence>
<protein>
    <submittedName>
        <fullName evidence="8">Uncharacterized protein</fullName>
    </submittedName>
</protein>
<comment type="subcellular location">
    <subcellularLocation>
        <location evidence="1">Membrane</location>
        <topology evidence="1">Multi-pass membrane protein</topology>
    </subcellularLocation>
</comment>
<dbReference type="AlphaFoldDB" id="A0A976MBR7"/>
<dbReference type="EMBL" id="CP056069">
    <property type="protein sequence ID" value="UKK00478.2"/>
    <property type="molecule type" value="Genomic_DNA"/>
</dbReference>
<gene>
    <name evidence="8" type="ORF">MACK_000551</name>
</gene>
<evidence type="ECO:0000256" key="7">
    <source>
        <dbReference type="SAM" id="Phobius"/>
    </source>
</evidence>